<reference evidence="1" key="1">
    <citation type="submission" date="2022-10" db="EMBL/GenBank/DDBJ databases">
        <title>Culturing micro-colonial fungi from biological soil crusts in the Mojave desert and describing Neophaeococcomyces mojavensis, and introducing the new genera and species Taxawa tesnikishii.</title>
        <authorList>
            <person name="Kurbessoian T."/>
            <person name="Stajich J.E."/>
        </authorList>
    </citation>
    <scope>NUCLEOTIDE SEQUENCE</scope>
    <source>
        <strain evidence="1">TK_1</strain>
    </source>
</reference>
<evidence type="ECO:0000313" key="1">
    <source>
        <dbReference type="EMBL" id="KAJ9656852.1"/>
    </source>
</evidence>
<dbReference type="PANTHER" id="PTHR42076">
    <property type="entry name" value="CYANOVIRIN-N HOMOLOG"/>
    <property type="match status" value="1"/>
</dbReference>
<dbReference type="Proteomes" id="UP001172684">
    <property type="component" value="Unassembled WGS sequence"/>
</dbReference>
<organism evidence="1 2">
    <name type="scientific">Coniosporium apollinis</name>
    <dbReference type="NCBI Taxonomy" id="61459"/>
    <lineage>
        <taxon>Eukaryota</taxon>
        <taxon>Fungi</taxon>
        <taxon>Dikarya</taxon>
        <taxon>Ascomycota</taxon>
        <taxon>Pezizomycotina</taxon>
        <taxon>Dothideomycetes</taxon>
        <taxon>Dothideomycetes incertae sedis</taxon>
        <taxon>Coniosporium</taxon>
    </lineage>
</organism>
<dbReference type="EMBL" id="JAPDRL010000115">
    <property type="protein sequence ID" value="KAJ9656852.1"/>
    <property type="molecule type" value="Genomic_DNA"/>
</dbReference>
<comment type="caution">
    <text evidence="1">The sequence shown here is derived from an EMBL/GenBank/DDBJ whole genome shotgun (WGS) entry which is preliminary data.</text>
</comment>
<keyword evidence="2" id="KW-1185">Reference proteome</keyword>
<sequence length="300" mass="30491">MGFWSSIADAFSRDGVVTTFCEKIPVVGHVTAGIQALAGNPDHAWRALATSTGALGTLGGIVAGFVVGNIPGAIAGGALGSQVGLGAEWGISKAIDNQEVKGDVGEVTLGRCVGDAVLGGTSSLLGSSTGVSAAGKEAGKLALGLTDKLLLSLTGKQLGQAFTTLAGKEAGSIASTSAFTALGHGISSEWCKALRDKFPVNALGHVVGNLGIALLGIQEGEDWIPINAGYQTAVGTYYAQRDMSQAVIQQLSASKNSVVQQMILDEGLSGVGANLQMSLQLLDELITRLSNTMATDVEYE</sequence>
<evidence type="ECO:0000313" key="2">
    <source>
        <dbReference type="Proteomes" id="UP001172684"/>
    </source>
</evidence>
<proteinExistence type="predicted"/>
<protein>
    <submittedName>
        <fullName evidence="1">Uncharacterized protein</fullName>
    </submittedName>
</protein>
<accession>A0ABQ9NGP2</accession>
<dbReference type="PANTHER" id="PTHR42076:SF1">
    <property type="entry name" value="CYANOVIRIN-N DOMAIN-CONTAINING PROTEIN"/>
    <property type="match status" value="1"/>
</dbReference>
<gene>
    <name evidence="1" type="ORF">H2201_008414</name>
</gene>
<name>A0ABQ9NGP2_9PEZI</name>